<evidence type="ECO:0000313" key="1">
    <source>
        <dbReference type="EMBL" id="KAJ1164901.1"/>
    </source>
</evidence>
<dbReference type="Proteomes" id="UP001066276">
    <property type="component" value="Chromosome 4_2"/>
</dbReference>
<dbReference type="EMBL" id="JANPWB010000008">
    <property type="protein sequence ID" value="KAJ1164901.1"/>
    <property type="molecule type" value="Genomic_DNA"/>
</dbReference>
<protein>
    <submittedName>
        <fullName evidence="1">Uncharacterized protein</fullName>
    </submittedName>
</protein>
<keyword evidence="2" id="KW-1185">Reference proteome</keyword>
<evidence type="ECO:0000313" key="2">
    <source>
        <dbReference type="Proteomes" id="UP001066276"/>
    </source>
</evidence>
<sequence length="74" mass="8044">MRRTSGARPCCVDIGDPNDGVSNAKPSVVDVMCSQGTVLNPMSGEAVMRRFGGRVEAAVDERCEDLLRECITQW</sequence>
<dbReference type="AlphaFoldDB" id="A0AAV7SLJ8"/>
<reference evidence="1" key="1">
    <citation type="journal article" date="2022" name="bioRxiv">
        <title>Sequencing and chromosome-scale assembly of the giantPleurodeles waltlgenome.</title>
        <authorList>
            <person name="Brown T."/>
            <person name="Elewa A."/>
            <person name="Iarovenko S."/>
            <person name="Subramanian E."/>
            <person name="Araus A.J."/>
            <person name="Petzold A."/>
            <person name="Susuki M."/>
            <person name="Suzuki K.-i.T."/>
            <person name="Hayashi T."/>
            <person name="Toyoda A."/>
            <person name="Oliveira C."/>
            <person name="Osipova E."/>
            <person name="Leigh N.D."/>
            <person name="Simon A."/>
            <person name="Yun M.H."/>
        </authorList>
    </citation>
    <scope>NUCLEOTIDE SEQUENCE</scope>
    <source>
        <strain evidence="1">20211129_DDA</strain>
        <tissue evidence="1">Liver</tissue>
    </source>
</reference>
<organism evidence="1 2">
    <name type="scientific">Pleurodeles waltl</name>
    <name type="common">Iberian ribbed newt</name>
    <dbReference type="NCBI Taxonomy" id="8319"/>
    <lineage>
        <taxon>Eukaryota</taxon>
        <taxon>Metazoa</taxon>
        <taxon>Chordata</taxon>
        <taxon>Craniata</taxon>
        <taxon>Vertebrata</taxon>
        <taxon>Euteleostomi</taxon>
        <taxon>Amphibia</taxon>
        <taxon>Batrachia</taxon>
        <taxon>Caudata</taxon>
        <taxon>Salamandroidea</taxon>
        <taxon>Salamandridae</taxon>
        <taxon>Pleurodelinae</taxon>
        <taxon>Pleurodeles</taxon>
    </lineage>
</organism>
<gene>
    <name evidence="1" type="ORF">NDU88_005333</name>
</gene>
<proteinExistence type="predicted"/>
<accession>A0AAV7SLJ8</accession>
<feature type="non-terminal residue" evidence="1">
    <location>
        <position position="74"/>
    </location>
</feature>
<comment type="caution">
    <text evidence="1">The sequence shown here is derived from an EMBL/GenBank/DDBJ whole genome shotgun (WGS) entry which is preliminary data.</text>
</comment>
<name>A0AAV7SLJ8_PLEWA</name>